<dbReference type="InterPro" id="IPR005761">
    <property type="entry name" value="UDP-N-AcMur-Glu-dNH2Pim_ligase"/>
</dbReference>
<sequence length="488" mass="54415">MIFKDLIKDEAIMQIIGPETLLDSNIDDLIYVAKEAKVNTVYFALPGRTVDGLDFIEDAYKLGCRIFIVEKAVHLAEDALVLVVKDSRQALSSLSATFFGNPSRNMKVIGITGTKGKTTTSQLLYQVLQKIGIAVGVIGTNGSRFFDQVISTDNTTPESYQIQKIMAQMVEHKVKVCFMEVSSQGLMMGRVNHIHFDLAVFTNMANDHVGDLEHASFEEYLHWKQHLFTMTDHSLINADDAFAANFMGLSKHYQTYGFNSGADFLASHLDYVKGANYLGSNFLFEKRGSVAIEVSIVSPGRFSVYNALVVLAVADYLKQDLSQVVEILSFISVEGRMQIIPSKNDVLVILDYAHNGFSLENVILTIQHYDYKRLIVVFGSVGGRSHLRRKELGDVVAKYADLAIITSDNPDFEKPSKIIEDIQQSFAHSTCKVYTEEKREMAIQLAASLAQDGDIVIFAGKGHENYQLINGVKEAFDEEELIRVAFNQ</sequence>
<comment type="pathway">
    <text evidence="1 12 13">Cell wall biogenesis; peptidoglycan biosynthesis.</text>
</comment>
<dbReference type="Pfam" id="PF08245">
    <property type="entry name" value="Mur_ligase_M"/>
    <property type="match status" value="1"/>
</dbReference>
<organism evidence="17 18">
    <name type="scientific">Granulicatella seriolae</name>
    <dbReference type="NCBI Taxonomy" id="2967226"/>
    <lineage>
        <taxon>Bacteria</taxon>
        <taxon>Bacillati</taxon>
        <taxon>Bacillota</taxon>
        <taxon>Bacilli</taxon>
        <taxon>Lactobacillales</taxon>
        <taxon>Carnobacteriaceae</taxon>
        <taxon>Granulicatella</taxon>
    </lineage>
</organism>
<comment type="caution">
    <text evidence="17">The sequence shown here is derived from an EMBL/GenBank/DDBJ whole genome shotgun (WGS) entry which is preliminary data.</text>
</comment>
<dbReference type="PROSITE" id="PS01011">
    <property type="entry name" value="FOLYLPOLYGLU_SYNT_1"/>
    <property type="match status" value="1"/>
</dbReference>
<dbReference type="SUPFAM" id="SSF53623">
    <property type="entry name" value="MurD-like peptide ligases, catalytic domain"/>
    <property type="match status" value="1"/>
</dbReference>
<keyword evidence="4 12" id="KW-0436">Ligase</keyword>
<comment type="function">
    <text evidence="12">Catalyzes the addition of an amino acid to the nucleotide precursor UDP-N-acetylmuramoyl-L-alanyl-D-glutamate (UMAG) in the biosynthesis of bacterial cell-wall peptidoglycan.</text>
</comment>
<dbReference type="HAMAP" id="MF_00208">
    <property type="entry name" value="MurE"/>
    <property type="match status" value="1"/>
</dbReference>
<dbReference type="Gene3D" id="3.40.1190.10">
    <property type="entry name" value="Mur-like, catalytic domain"/>
    <property type="match status" value="1"/>
</dbReference>
<dbReference type="RefSeq" id="WP_256945188.1">
    <property type="nucleotide sequence ID" value="NZ_JANHNZ010000004.1"/>
</dbReference>
<dbReference type="EC" id="6.3.2.-" evidence="12"/>
<dbReference type="Gene3D" id="3.40.1390.10">
    <property type="entry name" value="MurE/MurF, N-terminal domain"/>
    <property type="match status" value="1"/>
</dbReference>
<dbReference type="Pfam" id="PF02875">
    <property type="entry name" value="Mur_ligase_C"/>
    <property type="match status" value="1"/>
</dbReference>
<keyword evidence="18" id="KW-1185">Reference proteome</keyword>
<dbReference type="InterPro" id="IPR036565">
    <property type="entry name" value="Mur-like_cat_sf"/>
</dbReference>
<dbReference type="Proteomes" id="UP001059480">
    <property type="component" value="Unassembled WGS sequence"/>
</dbReference>
<evidence type="ECO:0000256" key="5">
    <source>
        <dbReference type="ARBA" id="ARBA00022618"/>
    </source>
</evidence>
<evidence type="ECO:0000256" key="11">
    <source>
        <dbReference type="ARBA" id="ARBA00023316"/>
    </source>
</evidence>
<keyword evidence="5 12" id="KW-0132">Cell division</keyword>
<reference evidence="17" key="1">
    <citation type="submission" date="2022-07" db="EMBL/GenBank/DDBJ databases">
        <authorList>
            <person name="Jung M.-Y."/>
            <person name="Lee M."/>
        </authorList>
    </citation>
    <scope>NUCLEOTIDE SEQUENCE</scope>
    <source>
        <strain evidence="17">S8</strain>
    </source>
</reference>
<dbReference type="GO" id="GO:0008765">
    <property type="term" value="F:UDP-N-acetylmuramoylalanyl-D-glutamate-2,6-diaminopimelate ligase activity"/>
    <property type="evidence" value="ECO:0007669"/>
    <property type="project" value="UniProtKB-EC"/>
</dbReference>
<dbReference type="InterPro" id="IPR004101">
    <property type="entry name" value="Mur_ligase_C"/>
</dbReference>
<evidence type="ECO:0000259" key="16">
    <source>
        <dbReference type="Pfam" id="PF08245"/>
    </source>
</evidence>
<dbReference type="InterPro" id="IPR013221">
    <property type="entry name" value="Mur_ligase_cen"/>
</dbReference>
<dbReference type="InterPro" id="IPR035911">
    <property type="entry name" value="MurE/MurF_N"/>
</dbReference>
<dbReference type="SUPFAM" id="SSF63418">
    <property type="entry name" value="MurE/MurF N-terminal domain"/>
    <property type="match status" value="1"/>
</dbReference>
<protein>
    <recommendedName>
        <fullName evidence="12">UDP-N-acetylmuramyl-tripeptide synthetase</fullName>
        <ecNumber evidence="12">6.3.2.-</ecNumber>
    </recommendedName>
    <alternativeName>
        <fullName evidence="12">UDP-MurNAc-tripeptide synthetase</fullName>
    </alternativeName>
</protein>
<dbReference type="Gene3D" id="3.90.190.20">
    <property type="entry name" value="Mur ligase, C-terminal domain"/>
    <property type="match status" value="1"/>
</dbReference>
<feature type="binding site" evidence="12">
    <location>
        <position position="182"/>
    </location>
    <ligand>
        <name>UDP-N-acetyl-alpha-D-muramoyl-L-alanyl-D-glutamate</name>
        <dbReference type="ChEBI" id="CHEBI:83900"/>
    </ligand>
</feature>
<evidence type="ECO:0000259" key="14">
    <source>
        <dbReference type="Pfam" id="PF01225"/>
    </source>
</evidence>
<evidence type="ECO:0000256" key="1">
    <source>
        <dbReference type="ARBA" id="ARBA00004752"/>
    </source>
</evidence>
<keyword evidence="11 12" id="KW-0961">Cell wall biogenesis/degradation</keyword>
<dbReference type="NCBIfam" id="NF001126">
    <property type="entry name" value="PRK00139.1-4"/>
    <property type="match status" value="1"/>
</dbReference>
<feature type="modified residue" description="N6-carboxylysine" evidence="12">
    <location>
        <position position="224"/>
    </location>
</feature>
<gene>
    <name evidence="12" type="primary">murE</name>
    <name evidence="17" type="ORF">NPA36_05870</name>
</gene>
<dbReference type="InterPro" id="IPR018109">
    <property type="entry name" value="Folylpolyglutamate_synth_CS"/>
</dbReference>
<dbReference type="NCBIfam" id="TIGR01085">
    <property type="entry name" value="murE"/>
    <property type="match status" value="1"/>
</dbReference>
<dbReference type="Pfam" id="PF01225">
    <property type="entry name" value="Mur_ligase"/>
    <property type="match status" value="1"/>
</dbReference>
<evidence type="ECO:0000256" key="3">
    <source>
        <dbReference type="ARBA" id="ARBA00022490"/>
    </source>
</evidence>
<keyword evidence="12" id="KW-0460">Magnesium</keyword>
<dbReference type="PANTHER" id="PTHR23135">
    <property type="entry name" value="MUR LIGASE FAMILY MEMBER"/>
    <property type="match status" value="1"/>
</dbReference>
<evidence type="ECO:0000256" key="10">
    <source>
        <dbReference type="ARBA" id="ARBA00023306"/>
    </source>
</evidence>
<evidence type="ECO:0000313" key="18">
    <source>
        <dbReference type="Proteomes" id="UP001059480"/>
    </source>
</evidence>
<reference evidence="17" key="2">
    <citation type="journal article" date="2023" name="Curr. Microbiol.">
        <title>Granulicatella seriolae sp. nov., a Novel Facultative Anaerobe Isolated from Yellowtail Marine Fish.</title>
        <authorList>
            <person name="Lee M."/>
            <person name="Choi Y.J."/>
            <person name="Farooq A."/>
            <person name="Jeong J.B."/>
            <person name="Jung M.Y."/>
        </authorList>
    </citation>
    <scope>NUCLEOTIDE SEQUENCE</scope>
    <source>
        <strain evidence="17">S8</strain>
    </source>
</reference>
<evidence type="ECO:0000256" key="7">
    <source>
        <dbReference type="ARBA" id="ARBA00022840"/>
    </source>
</evidence>
<comment type="subcellular location">
    <subcellularLocation>
        <location evidence="12 13">Cytoplasm</location>
    </subcellularLocation>
</comment>
<evidence type="ECO:0000256" key="8">
    <source>
        <dbReference type="ARBA" id="ARBA00022960"/>
    </source>
</evidence>
<comment type="cofactor">
    <cofactor evidence="12">
        <name>Mg(2+)</name>
        <dbReference type="ChEBI" id="CHEBI:18420"/>
    </cofactor>
</comment>
<feature type="domain" description="Mur ligase central" evidence="16">
    <location>
        <begin position="111"/>
        <end position="314"/>
    </location>
</feature>
<keyword evidence="7 12" id="KW-0067">ATP-binding</keyword>
<keyword evidence="10 12" id="KW-0131">Cell cycle</keyword>
<keyword evidence="9 12" id="KW-0573">Peptidoglycan synthesis</keyword>
<proteinExistence type="inferred from homology"/>
<evidence type="ECO:0000256" key="4">
    <source>
        <dbReference type="ARBA" id="ARBA00022598"/>
    </source>
</evidence>
<feature type="domain" description="Mur ligase N-terminal catalytic" evidence="14">
    <location>
        <begin position="41"/>
        <end position="98"/>
    </location>
</feature>
<keyword evidence="6 12" id="KW-0547">Nucleotide-binding</keyword>
<evidence type="ECO:0000256" key="13">
    <source>
        <dbReference type="RuleBase" id="RU004135"/>
    </source>
</evidence>
<dbReference type="SUPFAM" id="SSF53244">
    <property type="entry name" value="MurD-like peptide ligases, peptide-binding domain"/>
    <property type="match status" value="1"/>
</dbReference>
<dbReference type="InterPro" id="IPR036615">
    <property type="entry name" value="Mur_ligase_C_dom_sf"/>
</dbReference>
<feature type="binding site" evidence="12">
    <location>
        <position position="154"/>
    </location>
    <ligand>
        <name>UDP-N-acetyl-alpha-D-muramoyl-L-alanyl-D-glutamate</name>
        <dbReference type="ChEBI" id="CHEBI:83900"/>
    </ligand>
</feature>
<evidence type="ECO:0000259" key="15">
    <source>
        <dbReference type="Pfam" id="PF02875"/>
    </source>
</evidence>
<keyword evidence="3 12" id="KW-0963">Cytoplasm</keyword>
<feature type="binding site" evidence="12">
    <location>
        <begin position="113"/>
        <end position="119"/>
    </location>
    <ligand>
        <name>ATP</name>
        <dbReference type="ChEBI" id="CHEBI:30616"/>
    </ligand>
</feature>
<evidence type="ECO:0000256" key="9">
    <source>
        <dbReference type="ARBA" id="ARBA00022984"/>
    </source>
</evidence>
<evidence type="ECO:0000256" key="12">
    <source>
        <dbReference type="HAMAP-Rule" id="MF_00208"/>
    </source>
</evidence>
<dbReference type="EMBL" id="JANHNZ010000004">
    <property type="protein sequence ID" value="MCQ9210074.1"/>
    <property type="molecule type" value="Genomic_DNA"/>
</dbReference>
<feature type="binding site" evidence="12">
    <location>
        <begin position="155"/>
        <end position="156"/>
    </location>
    <ligand>
        <name>UDP-N-acetyl-alpha-D-muramoyl-L-alanyl-D-glutamate</name>
        <dbReference type="ChEBI" id="CHEBI:83900"/>
    </ligand>
</feature>
<keyword evidence="8 12" id="KW-0133">Cell shape</keyword>
<evidence type="ECO:0000313" key="17">
    <source>
        <dbReference type="EMBL" id="MCQ9210074.1"/>
    </source>
</evidence>
<reference evidence="17" key="3">
    <citation type="journal article" date="2023" name="Microbiol. Resour. Announc.">
        <title>Draft Genome Sequence of Granulicatella sp. Strain S8, Isolated from a Marine Fish, Seriola quinqueradiata.</title>
        <authorList>
            <person name="Lee M."/>
            <person name="Farooq A."/>
            <person name="Jeong J.B."/>
            <person name="Jung M.Y."/>
        </authorList>
    </citation>
    <scope>NUCLEOTIDE SEQUENCE</scope>
    <source>
        <strain evidence="17">S8</strain>
    </source>
</reference>
<evidence type="ECO:0000256" key="6">
    <source>
        <dbReference type="ARBA" id="ARBA00022741"/>
    </source>
</evidence>
<feature type="domain" description="Mur ligase C-terminal" evidence="15">
    <location>
        <begin position="335"/>
        <end position="462"/>
    </location>
</feature>
<accession>A0ABT1WNH3</accession>
<evidence type="ECO:0000256" key="2">
    <source>
        <dbReference type="ARBA" id="ARBA00005898"/>
    </source>
</evidence>
<comment type="PTM">
    <text evidence="12">Carboxylation is probably crucial for Mg(2+) binding and, consequently, for the gamma-phosphate positioning of ATP.</text>
</comment>
<name>A0ABT1WNH3_9LACT</name>
<feature type="binding site" evidence="12">
    <location>
        <position position="190"/>
    </location>
    <ligand>
        <name>UDP-N-acetyl-alpha-D-muramoyl-L-alanyl-D-glutamate</name>
        <dbReference type="ChEBI" id="CHEBI:83900"/>
    </ligand>
</feature>
<dbReference type="InterPro" id="IPR000713">
    <property type="entry name" value="Mur_ligase_N"/>
</dbReference>
<comment type="similarity">
    <text evidence="2 12">Belongs to the MurCDEF family. MurE subfamily.</text>
</comment>
<dbReference type="PANTHER" id="PTHR23135:SF4">
    <property type="entry name" value="UDP-N-ACETYLMURAMOYL-L-ALANYL-D-GLUTAMATE--2,6-DIAMINOPIMELATE LIGASE MURE HOMOLOG, CHLOROPLASTIC"/>
    <property type="match status" value="1"/>
</dbReference>
<comment type="caution">
    <text evidence="12">Lacks conserved residue(s) required for the propagation of feature annotation.</text>
</comment>